<dbReference type="OrthoDB" id="10253115at2759"/>
<dbReference type="InterPro" id="IPR042099">
    <property type="entry name" value="ANL_N_sf"/>
</dbReference>
<dbReference type="EC" id="6.2.1.12" evidence="2"/>
<evidence type="ECO:0000256" key="1">
    <source>
        <dbReference type="ARBA" id="ARBA00006432"/>
    </source>
</evidence>
<feature type="domain" description="AMP-dependent synthetase/ligase" evidence="5">
    <location>
        <begin position="30"/>
        <end position="421"/>
    </location>
</feature>
<accession>A0A843WWE5</accession>
<protein>
    <recommendedName>
        <fullName evidence="2">4-coumarate--CoA ligase</fullName>
        <ecNumber evidence="2">6.2.1.12</ecNumber>
    </recommendedName>
</protein>
<dbReference type="Gene3D" id="3.30.300.30">
    <property type="match status" value="1"/>
</dbReference>
<keyword evidence="8" id="KW-1185">Reference proteome</keyword>
<dbReference type="FunFam" id="3.30.300.30:FF:000008">
    <property type="entry name" value="2,3-dihydroxybenzoate-AMP ligase"/>
    <property type="match status" value="1"/>
</dbReference>
<evidence type="ECO:0000259" key="5">
    <source>
        <dbReference type="Pfam" id="PF00501"/>
    </source>
</evidence>
<dbReference type="PANTHER" id="PTHR43859">
    <property type="entry name" value="ACYL-ACTIVATING ENZYME"/>
    <property type="match status" value="1"/>
</dbReference>
<keyword evidence="3" id="KW-0436">Ligase</keyword>
<dbReference type="SUPFAM" id="SSF56801">
    <property type="entry name" value="Acetyl-CoA synthetase-like"/>
    <property type="match status" value="1"/>
</dbReference>
<feature type="domain" description="AMP-binding enzyme C-terminal" evidence="6">
    <location>
        <begin position="471"/>
        <end position="550"/>
    </location>
</feature>
<dbReference type="Pfam" id="PF00501">
    <property type="entry name" value="AMP-binding"/>
    <property type="match status" value="1"/>
</dbReference>
<comment type="catalytic activity">
    <reaction evidence="4">
        <text>(E)-4-coumarate + ATP + CoA = (E)-4-coumaroyl-CoA + AMP + diphosphate</text>
        <dbReference type="Rhea" id="RHEA:19641"/>
        <dbReference type="ChEBI" id="CHEBI:12876"/>
        <dbReference type="ChEBI" id="CHEBI:30616"/>
        <dbReference type="ChEBI" id="CHEBI:33019"/>
        <dbReference type="ChEBI" id="CHEBI:57287"/>
        <dbReference type="ChEBI" id="CHEBI:85008"/>
        <dbReference type="ChEBI" id="CHEBI:456215"/>
        <dbReference type="EC" id="6.2.1.12"/>
    </reaction>
    <physiologicalReaction direction="left-to-right" evidence="4">
        <dbReference type="Rhea" id="RHEA:19642"/>
    </physiologicalReaction>
</comment>
<dbReference type="InterPro" id="IPR045851">
    <property type="entry name" value="AMP-bd_C_sf"/>
</dbReference>
<evidence type="ECO:0000313" key="7">
    <source>
        <dbReference type="EMBL" id="MQM08775.1"/>
    </source>
</evidence>
<dbReference type="FunFam" id="3.40.50.12780:FF:000003">
    <property type="entry name" value="Long-chain-fatty-acid--CoA ligase FadD"/>
    <property type="match status" value="1"/>
</dbReference>
<organism evidence="7 8">
    <name type="scientific">Colocasia esculenta</name>
    <name type="common">Wild taro</name>
    <name type="synonym">Arum esculentum</name>
    <dbReference type="NCBI Taxonomy" id="4460"/>
    <lineage>
        <taxon>Eukaryota</taxon>
        <taxon>Viridiplantae</taxon>
        <taxon>Streptophyta</taxon>
        <taxon>Embryophyta</taxon>
        <taxon>Tracheophyta</taxon>
        <taxon>Spermatophyta</taxon>
        <taxon>Magnoliopsida</taxon>
        <taxon>Liliopsida</taxon>
        <taxon>Araceae</taxon>
        <taxon>Aroideae</taxon>
        <taxon>Colocasieae</taxon>
        <taxon>Colocasia</taxon>
    </lineage>
</organism>
<dbReference type="InterPro" id="IPR000873">
    <property type="entry name" value="AMP-dep_synth/lig_dom"/>
</dbReference>
<dbReference type="PANTHER" id="PTHR43859:SF7">
    <property type="entry name" value="ACETATE_BUTYRATE--COA LIGASE AAE7, PEROXISOMAL"/>
    <property type="match status" value="1"/>
</dbReference>
<dbReference type="GO" id="GO:0009698">
    <property type="term" value="P:phenylpropanoid metabolic process"/>
    <property type="evidence" value="ECO:0007669"/>
    <property type="project" value="UniProtKB-ARBA"/>
</dbReference>
<dbReference type="GO" id="GO:0106290">
    <property type="term" value="F:trans-cinnamate-CoA ligase activity"/>
    <property type="evidence" value="ECO:0007669"/>
    <property type="project" value="UniProtKB-ARBA"/>
</dbReference>
<dbReference type="Proteomes" id="UP000652761">
    <property type="component" value="Unassembled WGS sequence"/>
</dbReference>
<gene>
    <name evidence="7" type="ORF">Taro_041633</name>
</gene>
<dbReference type="NCBIfam" id="NF006020">
    <property type="entry name" value="PRK08162.1"/>
    <property type="match status" value="1"/>
</dbReference>
<reference evidence="7" key="1">
    <citation type="submission" date="2017-07" db="EMBL/GenBank/DDBJ databases">
        <title>Taro Niue Genome Assembly and Annotation.</title>
        <authorList>
            <person name="Atibalentja N."/>
            <person name="Keating K."/>
            <person name="Fields C.J."/>
        </authorList>
    </citation>
    <scope>NUCLEOTIDE SEQUENCE</scope>
    <source>
        <strain evidence="7">Niue_2</strain>
        <tissue evidence="7">Leaf</tissue>
    </source>
</reference>
<name>A0A843WWE5_COLES</name>
<dbReference type="Pfam" id="PF13193">
    <property type="entry name" value="AMP-binding_C"/>
    <property type="match status" value="1"/>
</dbReference>
<evidence type="ECO:0000256" key="3">
    <source>
        <dbReference type="ARBA" id="ARBA00022598"/>
    </source>
</evidence>
<dbReference type="InterPro" id="IPR020845">
    <property type="entry name" value="AMP-binding_CS"/>
</dbReference>
<dbReference type="Gene3D" id="3.40.50.12780">
    <property type="entry name" value="N-terminal domain of ligase-like"/>
    <property type="match status" value="1"/>
</dbReference>
<comment type="caution">
    <text evidence="7">The sequence shown here is derived from an EMBL/GenBank/DDBJ whole genome shotgun (WGS) entry which is preliminary data.</text>
</comment>
<sequence>MATKAGGDRDIDDLPRNAANYTALTPLWFLERAACVHPQRASVIHGSIRYTWSQTYERCRRLASALNRRSIGTGSTVAVIAPNIPAIYEAHFGVPMAGAVVNTVNVRLNAATISFLLEHSSAALIMVDQDYFSLAEDALEIIADKKKSNFQHPILIVIGDETCDRRTLQNALKKGAIEYETFLQTGDPEFAWSPPKDEWQSIALGYTSGTTSSPKGVVLHHRGAYLMALSGPLIWGMNEGAIYLWTLPMFHCNGWCFTWALAALCGTSVCLRQVTAKAVFSAIANQGVTHFCAAPIVLNTLLNAPPGETILPLPRTVNVMTAGAAPPPPVLSAMSSLGFRVTHTYGLSETYGPSTVCAWKPEWDLLAPETRARLHARQGVRYIGLEGLDVVDMKTMAPVPADGTTLGEIVMRGNMVMKGYLKNPAANKEAFAHGWYHSGDLGVKHPDGYIEVKDRAKDIIISGGENISSLEVESVMYQHPAVMEVSVVARPDERWGESPCAFVEVKKSVAQKSEQALAEDIMRFCREKMPAYWVPKSVVFGPLPKTATGKIQKHLLRAKAKEMGPVKNSRL</sequence>
<evidence type="ECO:0000259" key="6">
    <source>
        <dbReference type="Pfam" id="PF13193"/>
    </source>
</evidence>
<dbReference type="EMBL" id="NMUH01004204">
    <property type="protein sequence ID" value="MQM08775.1"/>
    <property type="molecule type" value="Genomic_DNA"/>
</dbReference>
<comment type="similarity">
    <text evidence="1">Belongs to the ATP-dependent AMP-binding enzyme family.</text>
</comment>
<evidence type="ECO:0000313" key="8">
    <source>
        <dbReference type="Proteomes" id="UP000652761"/>
    </source>
</evidence>
<proteinExistence type="inferred from homology"/>
<evidence type="ECO:0000256" key="4">
    <source>
        <dbReference type="ARBA" id="ARBA00034252"/>
    </source>
</evidence>
<dbReference type="GO" id="GO:0016207">
    <property type="term" value="F:4-coumarate-CoA ligase activity"/>
    <property type="evidence" value="ECO:0007669"/>
    <property type="project" value="UniProtKB-EC"/>
</dbReference>
<dbReference type="PROSITE" id="PS00455">
    <property type="entry name" value="AMP_BINDING"/>
    <property type="match status" value="1"/>
</dbReference>
<dbReference type="AlphaFoldDB" id="A0A843WWE5"/>
<dbReference type="CDD" id="cd12118">
    <property type="entry name" value="ttLC_FACS_AEE21_like"/>
    <property type="match status" value="1"/>
</dbReference>
<dbReference type="InterPro" id="IPR025110">
    <property type="entry name" value="AMP-bd_C"/>
</dbReference>
<evidence type="ECO:0000256" key="2">
    <source>
        <dbReference type="ARBA" id="ARBA00012959"/>
    </source>
</evidence>